<dbReference type="SMART" id="SM01323">
    <property type="entry name" value="YajC"/>
    <property type="match status" value="1"/>
</dbReference>
<keyword evidence="7" id="KW-1003">Cell membrane</keyword>
<evidence type="ECO:0000256" key="3">
    <source>
        <dbReference type="ARBA" id="ARBA00006742"/>
    </source>
</evidence>
<keyword evidence="9" id="KW-0653">Protein transport</keyword>
<comment type="caution">
    <text evidence="14">The sequence shown here is derived from an EMBL/GenBank/DDBJ whole genome shotgun (WGS) entry which is preliminary data.</text>
</comment>
<evidence type="ECO:0000256" key="9">
    <source>
        <dbReference type="ARBA" id="ARBA00022927"/>
    </source>
</evidence>
<evidence type="ECO:0000256" key="11">
    <source>
        <dbReference type="ARBA" id="ARBA00023010"/>
    </source>
</evidence>
<accession>A0A6I4U3S2</accession>
<dbReference type="GO" id="GO:0005886">
    <property type="term" value="C:plasma membrane"/>
    <property type="evidence" value="ECO:0007669"/>
    <property type="project" value="UniProtKB-SubCell"/>
</dbReference>
<dbReference type="OrthoDB" id="9811406at2"/>
<dbReference type="EMBL" id="WTYR01000001">
    <property type="protein sequence ID" value="MXP09122.1"/>
    <property type="molecule type" value="Genomic_DNA"/>
</dbReference>
<evidence type="ECO:0000256" key="12">
    <source>
        <dbReference type="ARBA" id="ARBA00023136"/>
    </source>
</evidence>
<evidence type="ECO:0000256" key="4">
    <source>
        <dbReference type="ARBA" id="ARBA00011718"/>
    </source>
</evidence>
<evidence type="ECO:0000256" key="10">
    <source>
        <dbReference type="ARBA" id="ARBA00022989"/>
    </source>
</evidence>
<keyword evidence="15" id="KW-1185">Reference proteome</keyword>
<dbReference type="RefSeq" id="WP_160615705.1">
    <property type="nucleotide sequence ID" value="NZ_WTYR01000001.1"/>
</dbReference>
<sequence>MLSDQLTLLAGAGVAAGAGESPPWYIAAVPWIFMFVILWFFILRPSMKKQKAHYEKVSSVKKGDKVVTAGGLVGKVVKADDDYLDIDLGGGTRVKAVRSTIADIVPPGGQAAND</sequence>
<keyword evidence="12 13" id="KW-0472">Membrane</keyword>
<evidence type="ECO:0000256" key="5">
    <source>
        <dbReference type="ARBA" id="ARBA00014962"/>
    </source>
</evidence>
<comment type="function">
    <text evidence="1">The SecYEG-SecDF-YajC-YidC holo-translocon (HTL) protein secretase/insertase is a supercomplex required for protein secretion, insertion of proteins into membranes, and assembly of membrane protein complexes. While the SecYEG complex is essential for assembly of a number of proteins and complexes, the SecDF-YajC-YidC subcomplex facilitates these functions.</text>
</comment>
<dbReference type="PANTHER" id="PTHR33909">
    <property type="entry name" value="SEC TRANSLOCON ACCESSORY COMPLEX SUBUNIT YAJC"/>
    <property type="match status" value="1"/>
</dbReference>
<dbReference type="GO" id="GO:0015031">
    <property type="term" value="P:protein transport"/>
    <property type="evidence" value="ECO:0007669"/>
    <property type="project" value="UniProtKB-KW"/>
</dbReference>
<evidence type="ECO:0000256" key="8">
    <source>
        <dbReference type="ARBA" id="ARBA00022692"/>
    </source>
</evidence>
<dbReference type="Proteomes" id="UP000429229">
    <property type="component" value="Unassembled WGS sequence"/>
</dbReference>
<gene>
    <name evidence="14" type="primary">yajC</name>
    <name evidence="14" type="ORF">GRI68_02885</name>
</gene>
<name>A0A6I4U3S2_9SPHN</name>
<comment type="similarity">
    <text evidence="3">Belongs to the YajC family.</text>
</comment>
<evidence type="ECO:0000313" key="15">
    <source>
        <dbReference type="Proteomes" id="UP000429229"/>
    </source>
</evidence>
<evidence type="ECO:0000256" key="13">
    <source>
        <dbReference type="SAM" id="Phobius"/>
    </source>
</evidence>
<dbReference type="InterPro" id="IPR003849">
    <property type="entry name" value="Preprotein_translocase_YajC"/>
</dbReference>
<evidence type="ECO:0000256" key="6">
    <source>
        <dbReference type="ARBA" id="ARBA00022448"/>
    </source>
</evidence>
<evidence type="ECO:0000256" key="2">
    <source>
        <dbReference type="ARBA" id="ARBA00004162"/>
    </source>
</evidence>
<comment type="subcellular location">
    <subcellularLocation>
        <location evidence="2">Cell membrane</location>
        <topology evidence="2">Single-pass membrane protein</topology>
    </subcellularLocation>
</comment>
<evidence type="ECO:0000256" key="7">
    <source>
        <dbReference type="ARBA" id="ARBA00022475"/>
    </source>
</evidence>
<evidence type="ECO:0000313" key="14">
    <source>
        <dbReference type="EMBL" id="MXP09122.1"/>
    </source>
</evidence>
<keyword evidence="6" id="KW-0813">Transport</keyword>
<feature type="transmembrane region" description="Helical" evidence="13">
    <location>
        <begin position="24"/>
        <end position="43"/>
    </location>
</feature>
<evidence type="ECO:0000256" key="1">
    <source>
        <dbReference type="ARBA" id="ARBA00002061"/>
    </source>
</evidence>
<reference evidence="14 15" key="1">
    <citation type="submission" date="2019-12" db="EMBL/GenBank/DDBJ databases">
        <title>Genomic-based taxomic classification of the family Erythrobacteraceae.</title>
        <authorList>
            <person name="Xu L."/>
        </authorList>
    </citation>
    <scope>NUCLEOTIDE SEQUENCE [LARGE SCALE GENOMIC DNA]</scope>
    <source>
        <strain evidence="14 15">LMG 29519</strain>
    </source>
</reference>
<keyword evidence="11" id="KW-0811">Translocation</keyword>
<keyword evidence="8 13" id="KW-0812">Transmembrane</keyword>
<protein>
    <recommendedName>
        <fullName evidence="5">Sec translocon accessory complex subunit YajC</fullName>
    </recommendedName>
</protein>
<dbReference type="Pfam" id="PF02699">
    <property type="entry name" value="YajC"/>
    <property type="match status" value="1"/>
</dbReference>
<dbReference type="NCBIfam" id="TIGR00739">
    <property type="entry name" value="yajC"/>
    <property type="match status" value="1"/>
</dbReference>
<organism evidence="14 15">
    <name type="scientific">Alteriqipengyuania halimionae</name>
    <dbReference type="NCBI Taxonomy" id="1926630"/>
    <lineage>
        <taxon>Bacteria</taxon>
        <taxon>Pseudomonadati</taxon>
        <taxon>Pseudomonadota</taxon>
        <taxon>Alphaproteobacteria</taxon>
        <taxon>Sphingomonadales</taxon>
        <taxon>Erythrobacteraceae</taxon>
        <taxon>Alteriqipengyuania</taxon>
    </lineage>
</organism>
<proteinExistence type="inferred from homology"/>
<dbReference type="PANTHER" id="PTHR33909:SF1">
    <property type="entry name" value="SEC TRANSLOCON ACCESSORY COMPLEX SUBUNIT YAJC"/>
    <property type="match status" value="1"/>
</dbReference>
<comment type="subunit">
    <text evidence="4">Part of the SecDF-YidC-YajC translocase complex. The SecDF-YidC-YajC translocase forms a supercomplex with SecYEG, called the holo-translocon (HTL).</text>
</comment>
<dbReference type="AlphaFoldDB" id="A0A6I4U3S2"/>
<dbReference type="PRINTS" id="PR01853">
    <property type="entry name" value="YAJCTRNLCASE"/>
</dbReference>
<keyword evidence="10 13" id="KW-1133">Transmembrane helix</keyword>